<dbReference type="Pfam" id="PF07727">
    <property type="entry name" value="RVT_2"/>
    <property type="match status" value="1"/>
</dbReference>
<sequence length="581" mass="65468">MRLVPDESAANVVKEDHIEAINAFLVGIDGDEEELEDLEDATRVTSEGIEWAMGAEVIEGIEPRNVDDARKRADWPKWEAAILDELGRMEKLGMWDLVERPTAANVVGSKWVFKIKRGAAGEITKYKARLVAQGFTQVPGIDYGDMFAPVAKLTSIRVLLALAARFDWEIHQMDVKNAFLNGDLEEEIYMKQPPGYAAPGLEDKVCRLIKTIYGLKQSSQRWYKKLCDAFFEMGFKVCSVEHGIFTKHDETKGTISIIAASVDDFALLANSLVAIDEMKDALNHAFEMTDLGEIHWLLGIEIKRDRGARTISLSQRAYIDTILSRFNLENANPLSTATDPNSRLSISQCPSMPHQFEEMRNVPYQEAIGSVMYAALAARPDICFAVTYLSQFMQNPRRPHWEAAKRLFRYLKGTRELWLVLGVEQCSIEGFSDADHARQEHRHSISGYVFLFDGGAVSWSSKKQPIIAQSSTEAEYVAMAHATKEALWMRMFLGDILSPLSAPIIVYGNNLSAISLAKNDTFHTRTKHIDVRYHFICDIVNKNLIELCYCPTGDMAADGFMKPLTRQKIDRMLELIGLQEI</sequence>
<reference evidence="2 3" key="1">
    <citation type="submission" date="2019-02" db="EMBL/GenBank/DDBJ databases">
        <title>Genome sequencing of the rare red list fungi Bondarzewia mesenterica.</title>
        <authorList>
            <person name="Buettner E."/>
            <person name="Kellner H."/>
        </authorList>
    </citation>
    <scope>NUCLEOTIDE SEQUENCE [LARGE SCALE GENOMIC DNA]</scope>
    <source>
        <strain evidence="2 3">DSM 108281</strain>
    </source>
</reference>
<keyword evidence="3" id="KW-1185">Reference proteome</keyword>
<dbReference type="InterPro" id="IPR013103">
    <property type="entry name" value="RVT_2"/>
</dbReference>
<dbReference type="AlphaFoldDB" id="A0A4S4L1T1"/>
<dbReference type="PANTHER" id="PTHR11439">
    <property type="entry name" value="GAG-POL-RELATED RETROTRANSPOSON"/>
    <property type="match status" value="1"/>
</dbReference>
<dbReference type="PANTHER" id="PTHR11439:SF463">
    <property type="entry name" value="REVERSE TRANSCRIPTASE TY1_COPIA-TYPE DOMAIN-CONTAINING PROTEIN"/>
    <property type="match status" value="1"/>
</dbReference>
<dbReference type="SUPFAM" id="SSF56672">
    <property type="entry name" value="DNA/RNA polymerases"/>
    <property type="match status" value="1"/>
</dbReference>
<dbReference type="Proteomes" id="UP000310158">
    <property type="component" value="Unassembled WGS sequence"/>
</dbReference>
<protein>
    <recommendedName>
        <fullName evidence="1">Reverse transcriptase Ty1/copia-type domain-containing protein</fullName>
    </recommendedName>
</protein>
<dbReference type="InterPro" id="IPR043502">
    <property type="entry name" value="DNA/RNA_pol_sf"/>
</dbReference>
<evidence type="ECO:0000259" key="1">
    <source>
        <dbReference type="Pfam" id="PF07727"/>
    </source>
</evidence>
<organism evidence="2 3">
    <name type="scientific">Bondarzewia mesenterica</name>
    <dbReference type="NCBI Taxonomy" id="1095465"/>
    <lineage>
        <taxon>Eukaryota</taxon>
        <taxon>Fungi</taxon>
        <taxon>Dikarya</taxon>
        <taxon>Basidiomycota</taxon>
        <taxon>Agaricomycotina</taxon>
        <taxon>Agaricomycetes</taxon>
        <taxon>Russulales</taxon>
        <taxon>Bondarzewiaceae</taxon>
        <taxon>Bondarzewia</taxon>
    </lineage>
</organism>
<name>A0A4S4L1T1_9AGAM</name>
<dbReference type="CDD" id="cd09272">
    <property type="entry name" value="RNase_HI_RT_Ty1"/>
    <property type="match status" value="1"/>
</dbReference>
<gene>
    <name evidence="2" type="ORF">EW146_g10151</name>
</gene>
<evidence type="ECO:0000313" key="3">
    <source>
        <dbReference type="Proteomes" id="UP000310158"/>
    </source>
</evidence>
<comment type="caution">
    <text evidence="2">The sequence shown here is derived from an EMBL/GenBank/DDBJ whole genome shotgun (WGS) entry which is preliminary data.</text>
</comment>
<proteinExistence type="predicted"/>
<feature type="domain" description="Reverse transcriptase Ty1/copia-type" evidence="1">
    <location>
        <begin position="94"/>
        <end position="337"/>
    </location>
</feature>
<evidence type="ECO:0000313" key="2">
    <source>
        <dbReference type="EMBL" id="THH04538.1"/>
    </source>
</evidence>
<dbReference type="OrthoDB" id="3344688at2759"/>
<accession>A0A4S4L1T1</accession>
<dbReference type="EMBL" id="SGPL01001143">
    <property type="protein sequence ID" value="THH04538.1"/>
    <property type="molecule type" value="Genomic_DNA"/>
</dbReference>